<dbReference type="Proteomes" id="UP000249377">
    <property type="component" value="Unassembled WGS sequence"/>
</dbReference>
<keyword evidence="4 7" id="KW-0812">Transmembrane</keyword>
<organism evidence="9 10">
    <name type="scientific">Hydrogeniiclostridium mannosilyticum</name>
    <dbReference type="NCBI Taxonomy" id="2764322"/>
    <lineage>
        <taxon>Bacteria</taxon>
        <taxon>Bacillati</taxon>
        <taxon>Bacillota</taxon>
        <taxon>Clostridia</taxon>
        <taxon>Eubacteriales</taxon>
        <taxon>Acutalibacteraceae</taxon>
        <taxon>Hydrogeniiclostridium</taxon>
    </lineage>
</organism>
<dbReference type="SUPFAM" id="SSF161098">
    <property type="entry name" value="MetI-like"/>
    <property type="match status" value="1"/>
</dbReference>
<keyword evidence="5 7" id="KW-1133">Transmembrane helix</keyword>
<feature type="transmembrane region" description="Helical" evidence="7">
    <location>
        <begin position="264"/>
        <end position="287"/>
    </location>
</feature>
<dbReference type="InterPro" id="IPR000515">
    <property type="entry name" value="MetI-like"/>
</dbReference>
<evidence type="ECO:0000313" key="10">
    <source>
        <dbReference type="Proteomes" id="UP000249377"/>
    </source>
</evidence>
<evidence type="ECO:0000256" key="3">
    <source>
        <dbReference type="ARBA" id="ARBA00022475"/>
    </source>
</evidence>
<proteinExistence type="inferred from homology"/>
<evidence type="ECO:0000256" key="6">
    <source>
        <dbReference type="ARBA" id="ARBA00023136"/>
    </source>
</evidence>
<keyword evidence="2 7" id="KW-0813">Transport</keyword>
<gene>
    <name evidence="9" type="ORF">DPQ25_03855</name>
</gene>
<name>A0A328UHN2_9FIRM</name>
<dbReference type="AlphaFoldDB" id="A0A328UHN2"/>
<evidence type="ECO:0000256" key="5">
    <source>
        <dbReference type="ARBA" id="ARBA00022989"/>
    </source>
</evidence>
<comment type="caution">
    <text evidence="9">The sequence shown here is derived from an EMBL/GenBank/DDBJ whole genome shotgun (WGS) entry which is preliminary data.</text>
</comment>
<feature type="domain" description="ABC transmembrane type-1" evidence="8">
    <location>
        <begin position="90"/>
        <end position="282"/>
    </location>
</feature>
<dbReference type="Pfam" id="PF00528">
    <property type="entry name" value="BPD_transp_1"/>
    <property type="match status" value="1"/>
</dbReference>
<sequence>MSKKVKTIIGPDGAVLELTKKKFNGKEFSFQAIIFIVSVILLILAFIPIFLMVILSLKSNVQIYGNFWSLPNPIEWGNYNTAVGMLLPNMINSIIVVAVATVLTVLLAANAGYVFAKLNFPGKNVLYLVVLALMMVPGVLTLTPQYTLMQDLGLINSWFALWFPWISGGQVFGIMLCRTFMGNIPSEIFESVRIDGCGEFRALLTIAMPLSKPILATIAINQMIGYYNDFIWPLMVIETNSKQVMTVAIRVFQAATGTIDIGSMVAGFVIATLPLLLMFVCGSRLYIEGLTSGAVKG</sequence>
<feature type="transmembrane region" description="Helical" evidence="7">
    <location>
        <begin position="125"/>
        <end position="142"/>
    </location>
</feature>
<dbReference type="Gene3D" id="1.10.3720.10">
    <property type="entry name" value="MetI-like"/>
    <property type="match status" value="1"/>
</dbReference>
<protein>
    <submittedName>
        <fullName evidence="9">Carbohydrate ABC transporter permease</fullName>
    </submittedName>
</protein>
<evidence type="ECO:0000256" key="7">
    <source>
        <dbReference type="RuleBase" id="RU363032"/>
    </source>
</evidence>
<dbReference type="PROSITE" id="PS50928">
    <property type="entry name" value="ABC_TM1"/>
    <property type="match status" value="1"/>
</dbReference>
<comment type="similarity">
    <text evidence="7">Belongs to the binding-protein-dependent transport system permease family.</text>
</comment>
<feature type="transmembrane region" description="Helical" evidence="7">
    <location>
        <begin position="90"/>
        <end position="113"/>
    </location>
</feature>
<dbReference type="InterPro" id="IPR035906">
    <property type="entry name" value="MetI-like_sf"/>
</dbReference>
<feature type="transmembrane region" description="Helical" evidence="7">
    <location>
        <begin position="30"/>
        <end position="57"/>
    </location>
</feature>
<evidence type="ECO:0000259" key="8">
    <source>
        <dbReference type="PROSITE" id="PS50928"/>
    </source>
</evidence>
<dbReference type="PANTHER" id="PTHR43744">
    <property type="entry name" value="ABC TRANSPORTER PERMEASE PROTEIN MG189-RELATED-RELATED"/>
    <property type="match status" value="1"/>
</dbReference>
<dbReference type="PANTHER" id="PTHR43744:SF12">
    <property type="entry name" value="ABC TRANSPORTER PERMEASE PROTEIN MG189-RELATED"/>
    <property type="match status" value="1"/>
</dbReference>
<feature type="transmembrane region" description="Helical" evidence="7">
    <location>
        <begin position="162"/>
        <end position="181"/>
    </location>
</feature>
<dbReference type="CDD" id="cd06261">
    <property type="entry name" value="TM_PBP2"/>
    <property type="match status" value="1"/>
</dbReference>
<reference evidence="9 10" key="1">
    <citation type="submission" date="2018-06" db="EMBL/GenBank/DDBJ databases">
        <title>Noncontiguous genome sequence of Ruminococcaceae bacterium ASD2818.</title>
        <authorList>
            <person name="Chaplin A.V."/>
            <person name="Sokolova S.R."/>
            <person name="Kochetkova T.O."/>
            <person name="Goltsov A.Y."/>
            <person name="Trofimov D.Y."/>
            <person name="Efimov B.A."/>
        </authorList>
    </citation>
    <scope>NUCLEOTIDE SEQUENCE [LARGE SCALE GENOMIC DNA]</scope>
    <source>
        <strain evidence="9 10">ASD2818</strain>
    </source>
</reference>
<comment type="subcellular location">
    <subcellularLocation>
        <location evidence="1 7">Cell membrane</location>
        <topology evidence="1 7">Multi-pass membrane protein</topology>
    </subcellularLocation>
</comment>
<accession>A0A328UHN2</accession>
<dbReference type="EMBL" id="QLYR01000001">
    <property type="protein sequence ID" value="RAQ30631.1"/>
    <property type="molecule type" value="Genomic_DNA"/>
</dbReference>
<keyword evidence="10" id="KW-1185">Reference proteome</keyword>
<evidence type="ECO:0000256" key="4">
    <source>
        <dbReference type="ARBA" id="ARBA00022692"/>
    </source>
</evidence>
<evidence type="ECO:0000256" key="1">
    <source>
        <dbReference type="ARBA" id="ARBA00004651"/>
    </source>
</evidence>
<keyword evidence="3" id="KW-1003">Cell membrane</keyword>
<dbReference type="RefSeq" id="WP_112331826.1">
    <property type="nucleotide sequence ID" value="NZ_JADPHD010000004.1"/>
</dbReference>
<evidence type="ECO:0000256" key="2">
    <source>
        <dbReference type="ARBA" id="ARBA00022448"/>
    </source>
</evidence>
<dbReference type="GO" id="GO:0055085">
    <property type="term" value="P:transmembrane transport"/>
    <property type="evidence" value="ECO:0007669"/>
    <property type="project" value="InterPro"/>
</dbReference>
<evidence type="ECO:0000313" key="9">
    <source>
        <dbReference type="EMBL" id="RAQ30631.1"/>
    </source>
</evidence>
<dbReference type="GO" id="GO:0005886">
    <property type="term" value="C:plasma membrane"/>
    <property type="evidence" value="ECO:0007669"/>
    <property type="project" value="UniProtKB-SubCell"/>
</dbReference>
<keyword evidence="6 7" id="KW-0472">Membrane</keyword>